<dbReference type="Proteomes" id="UP000813463">
    <property type="component" value="Chromosome 5"/>
</dbReference>
<keyword evidence="7" id="KW-0175">Coiled coil</keyword>
<dbReference type="InterPro" id="IPR009851">
    <property type="entry name" value="Mod_r"/>
</dbReference>
<feature type="compositionally biased region" description="Polar residues" evidence="8">
    <location>
        <begin position="54"/>
        <end position="72"/>
    </location>
</feature>
<dbReference type="InterPro" id="IPR037202">
    <property type="entry name" value="ESCRT_assembly_dom"/>
</dbReference>
<evidence type="ECO:0000256" key="7">
    <source>
        <dbReference type="SAM" id="Coils"/>
    </source>
</evidence>
<dbReference type="PANTHER" id="PTHR13678">
    <property type="entry name" value="VACUOLAR PROTEIN SORTING-ASSOCIATED PROTEIN 37"/>
    <property type="match status" value="1"/>
</dbReference>
<sequence length="254" mass="29385">MTVIIQLQKVMFCVVKGLGFQFLSYLEILIPLLCPNLDCNRLLHFSMFRFWGSQDQEPQSRPQDAPSQTGYNLQRPFERPQSPSHVSPAEAAGIISSLKYKSVDELRMLLTDKEAYNQFLLALDQVKAENNVRDEIQKEMLQLARSNLDKEPQIVELRNQCSIIRTTELAAALEKLNDLEKKKEELLKCYSSASLLHRLQEEMNKTDGESDNLHSQFLDREIELMAFVQKHKKLRSLYHRHAMTYLAAKTSLMP</sequence>
<organism evidence="10 11">
    <name type="scientific">Spinacia oleracea</name>
    <name type="common">Spinach</name>
    <dbReference type="NCBI Taxonomy" id="3562"/>
    <lineage>
        <taxon>Eukaryota</taxon>
        <taxon>Viridiplantae</taxon>
        <taxon>Streptophyta</taxon>
        <taxon>Embryophyta</taxon>
        <taxon>Tracheophyta</taxon>
        <taxon>Spermatophyta</taxon>
        <taxon>Magnoliopsida</taxon>
        <taxon>eudicotyledons</taxon>
        <taxon>Gunneridae</taxon>
        <taxon>Pentapetalae</taxon>
        <taxon>Caryophyllales</taxon>
        <taxon>Chenopodiaceae</taxon>
        <taxon>Chenopodioideae</taxon>
        <taxon>Anserineae</taxon>
        <taxon>Spinacia</taxon>
    </lineage>
</organism>
<comment type="subcellular location">
    <subcellularLocation>
        <location evidence="1">Endosome</location>
    </subcellularLocation>
</comment>
<dbReference type="InterPro" id="IPR029012">
    <property type="entry name" value="Helix_hairpin_bin_sf"/>
</dbReference>
<keyword evidence="10" id="KW-1185">Reference proteome</keyword>
<evidence type="ECO:0000256" key="2">
    <source>
        <dbReference type="ARBA" id="ARBA00007617"/>
    </source>
</evidence>
<dbReference type="SUPFAM" id="SSF140111">
    <property type="entry name" value="Endosomal sorting complex assembly domain"/>
    <property type="match status" value="1"/>
</dbReference>
<dbReference type="PROSITE" id="PS51314">
    <property type="entry name" value="VPS37_C"/>
    <property type="match status" value="1"/>
</dbReference>
<keyword evidence="5 6" id="KW-0653">Protein transport</keyword>
<evidence type="ECO:0000256" key="1">
    <source>
        <dbReference type="ARBA" id="ARBA00004177"/>
    </source>
</evidence>
<gene>
    <name evidence="11" type="primary">LOC110774845</name>
</gene>
<reference evidence="10" key="1">
    <citation type="journal article" date="2021" name="Nat. Commun.">
        <title>Genomic analyses provide insights into spinach domestication and the genetic basis of agronomic traits.</title>
        <authorList>
            <person name="Cai X."/>
            <person name="Sun X."/>
            <person name="Xu C."/>
            <person name="Sun H."/>
            <person name="Wang X."/>
            <person name="Ge C."/>
            <person name="Zhang Z."/>
            <person name="Wang Q."/>
            <person name="Fei Z."/>
            <person name="Jiao C."/>
            <person name="Wang Q."/>
        </authorList>
    </citation>
    <scope>NUCLEOTIDE SEQUENCE [LARGE SCALE GENOMIC DNA]</scope>
    <source>
        <strain evidence="10">cv. Varoflay</strain>
    </source>
</reference>
<protein>
    <submittedName>
        <fullName evidence="11">Vacuolar protein-sorting-associated protein 37 homolog 1 isoform X2</fullName>
    </submittedName>
</protein>
<feature type="coiled-coil region" evidence="7">
    <location>
        <begin position="169"/>
        <end position="216"/>
    </location>
</feature>
<reference evidence="11" key="2">
    <citation type="submission" date="2025-08" db="UniProtKB">
        <authorList>
            <consortium name="RefSeq"/>
        </authorList>
    </citation>
    <scope>IDENTIFICATION</scope>
    <source>
        <tissue evidence="11">Leaf</tissue>
    </source>
</reference>
<feature type="region of interest" description="Disordered" evidence="8">
    <location>
        <begin position="54"/>
        <end position="87"/>
    </location>
</feature>
<evidence type="ECO:0000256" key="5">
    <source>
        <dbReference type="ARBA" id="ARBA00022927"/>
    </source>
</evidence>
<dbReference type="GeneID" id="110774845"/>
<dbReference type="Gene3D" id="1.10.287.660">
    <property type="entry name" value="Helix hairpin bin"/>
    <property type="match status" value="1"/>
</dbReference>
<evidence type="ECO:0000313" key="10">
    <source>
        <dbReference type="Proteomes" id="UP000813463"/>
    </source>
</evidence>
<evidence type="ECO:0000313" key="11">
    <source>
        <dbReference type="RefSeq" id="XP_056684733.1"/>
    </source>
</evidence>
<dbReference type="PANTHER" id="PTHR13678:SF2">
    <property type="entry name" value="VACUOLAR PROTEIN SORTING-ASSOCIATED PROTEIN 37A"/>
    <property type="match status" value="1"/>
</dbReference>
<keyword evidence="3 6" id="KW-0813">Transport</keyword>
<proteinExistence type="inferred from homology"/>
<feature type="domain" description="VPS37 C-terminal" evidence="9">
    <location>
        <begin position="173"/>
        <end position="254"/>
    </location>
</feature>
<evidence type="ECO:0000256" key="8">
    <source>
        <dbReference type="SAM" id="MobiDB-lite"/>
    </source>
</evidence>
<evidence type="ECO:0000259" key="9">
    <source>
        <dbReference type="PROSITE" id="PS51314"/>
    </source>
</evidence>
<evidence type="ECO:0000256" key="4">
    <source>
        <dbReference type="ARBA" id="ARBA00022753"/>
    </source>
</evidence>
<evidence type="ECO:0000256" key="6">
    <source>
        <dbReference type="PROSITE-ProRule" id="PRU00646"/>
    </source>
</evidence>
<evidence type="ECO:0000256" key="3">
    <source>
        <dbReference type="ARBA" id="ARBA00022448"/>
    </source>
</evidence>
<dbReference type="Pfam" id="PF07200">
    <property type="entry name" value="Mod_r"/>
    <property type="match status" value="1"/>
</dbReference>
<name>A0ABM3QMZ8_SPIOL</name>
<dbReference type="RefSeq" id="XP_056684733.1">
    <property type="nucleotide sequence ID" value="XM_056828755.1"/>
</dbReference>
<accession>A0ABM3QMZ8</accession>
<keyword evidence="4" id="KW-0967">Endosome</keyword>
<comment type="similarity">
    <text evidence="2">Belongs to the VPS37 family.</text>
</comment>